<keyword evidence="2" id="KW-0012">Acyltransferase</keyword>
<protein>
    <submittedName>
        <fullName evidence="2">GNAT family N-acetyltransferase</fullName>
        <ecNumber evidence="2">2.3.1.-</ecNumber>
    </submittedName>
</protein>
<dbReference type="Pfam" id="PF00583">
    <property type="entry name" value="Acetyltransf_1"/>
    <property type="match status" value="1"/>
</dbReference>
<feature type="domain" description="N-acetyltransferase" evidence="1">
    <location>
        <begin position="5"/>
        <end position="142"/>
    </location>
</feature>
<dbReference type="PANTHER" id="PTHR47237:SF1">
    <property type="entry name" value="SLL0310 PROTEIN"/>
    <property type="match status" value="1"/>
</dbReference>
<dbReference type="Gene3D" id="3.40.630.30">
    <property type="match status" value="1"/>
</dbReference>
<accession>A0AAF1C614</accession>
<organism evidence="2">
    <name type="scientific">Cyanobacterium aponinum AL20115</name>
    <dbReference type="NCBI Taxonomy" id="3090662"/>
    <lineage>
        <taxon>Bacteria</taxon>
        <taxon>Bacillati</taxon>
        <taxon>Cyanobacteriota</taxon>
        <taxon>Cyanophyceae</taxon>
        <taxon>Oscillatoriophycideae</taxon>
        <taxon>Chroococcales</taxon>
        <taxon>Geminocystaceae</taxon>
        <taxon>Cyanobacterium</taxon>
    </lineage>
</organism>
<name>A0AAF1C614_9CHRO</name>
<evidence type="ECO:0000313" key="2">
    <source>
        <dbReference type="EMBL" id="WPF88044.1"/>
    </source>
</evidence>
<evidence type="ECO:0000259" key="1">
    <source>
        <dbReference type="PROSITE" id="PS51186"/>
    </source>
</evidence>
<dbReference type="PROSITE" id="PS51186">
    <property type="entry name" value="GNAT"/>
    <property type="match status" value="1"/>
</dbReference>
<dbReference type="InterPro" id="IPR041496">
    <property type="entry name" value="YitH/HolE_GNAT"/>
</dbReference>
<dbReference type="PANTHER" id="PTHR47237">
    <property type="entry name" value="SLL0310 PROTEIN"/>
    <property type="match status" value="1"/>
</dbReference>
<dbReference type="InterPro" id="IPR016181">
    <property type="entry name" value="Acyl_CoA_acyltransferase"/>
</dbReference>
<keyword evidence="2" id="KW-0808">Transferase</keyword>
<dbReference type="EC" id="2.3.1.-" evidence="2"/>
<dbReference type="Gene3D" id="3.40.630.90">
    <property type="match status" value="1"/>
</dbReference>
<dbReference type="SUPFAM" id="SSF55729">
    <property type="entry name" value="Acyl-CoA N-acyltransferases (Nat)"/>
    <property type="match status" value="1"/>
</dbReference>
<dbReference type="RefSeq" id="WP_190361372.1">
    <property type="nucleotide sequence ID" value="NZ_CP138348.1"/>
</dbReference>
<sequence length="282" mass="32654">MDENYWIRKLTYEEINFPIEWAKQEGWNPGLYDKDCFYQADSGGFLGGFINNQLIATISAVKYGEKFGFIGFYIVKPDYRKQGYGLKIWQEAIKSLSDRNIGLDGVVSQQDNYRKSGFKLAYRNIRYQGISNHNIEINKTVIDLSSISFEIINNYDKQFFPDDRTNFLKQWIRQPESKVLGIIEGDKLRGYGMVRVCDFGYKIAPLFAENFSFAESIFVALQSNIPEGKTFYLDIPEVNHQANILVDKYNLNLVFETSRMYNREIPSLPVDKIFGVTSFELG</sequence>
<gene>
    <name evidence="2" type="ORF">SAY89_14755</name>
</gene>
<dbReference type="Pfam" id="PF18014">
    <property type="entry name" value="Acetyltransf_18"/>
    <property type="match status" value="1"/>
</dbReference>
<dbReference type="GO" id="GO:0016747">
    <property type="term" value="F:acyltransferase activity, transferring groups other than amino-acyl groups"/>
    <property type="evidence" value="ECO:0007669"/>
    <property type="project" value="InterPro"/>
</dbReference>
<dbReference type="CDD" id="cd04301">
    <property type="entry name" value="NAT_SF"/>
    <property type="match status" value="1"/>
</dbReference>
<dbReference type="InterPro" id="IPR000182">
    <property type="entry name" value="GNAT_dom"/>
</dbReference>
<dbReference type="InterPro" id="IPR052729">
    <property type="entry name" value="Acyl/Acetyltrans_Enzymes"/>
</dbReference>
<dbReference type="EMBL" id="CP138348">
    <property type="protein sequence ID" value="WPF88044.1"/>
    <property type="molecule type" value="Genomic_DNA"/>
</dbReference>
<reference evidence="2" key="1">
    <citation type="submission" date="2023-11" db="EMBL/GenBank/DDBJ databases">
        <title>Genome sequence of Cyanobacterium aponinum BCRC AL20115.</title>
        <authorList>
            <person name="Chang H.-Y."/>
            <person name="Lin K.-M."/>
            <person name="Hsueh H.-T."/>
            <person name="Chu H.-A."/>
            <person name="Kuo C.-H."/>
        </authorList>
    </citation>
    <scope>NUCLEOTIDE SEQUENCE</scope>
    <source>
        <strain evidence="2">AL20115</strain>
    </source>
</reference>
<dbReference type="AlphaFoldDB" id="A0AAF1C614"/>
<proteinExistence type="predicted"/>